<name>A0A0E0CAZ3_9ORYZ</name>
<reference evidence="1" key="2">
    <citation type="submission" date="2018-05" db="EMBL/GenBank/DDBJ databases">
        <title>OmerRS3 (Oryza meridionalis Reference Sequence Version 3).</title>
        <authorList>
            <person name="Zhang J."/>
            <person name="Kudrna D."/>
            <person name="Lee S."/>
            <person name="Talag J."/>
            <person name="Welchert J."/>
            <person name="Wing R.A."/>
        </authorList>
    </citation>
    <scope>NUCLEOTIDE SEQUENCE [LARGE SCALE GENOMIC DNA]</scope>
    <source>
        <strain evidence="1">cv. OR44</strain>
    </source>
</reference>
<proteinExistence type="predicted"/>
<accession>A0A0E0CAZ3</accession>
<protein>
    <submittedName>
        <fullName evidence="1">Uncharacterized protein</fullName>
    </submittedName>
</protein>
<dbReference type="Proteomes" id="UP000008021">
    <property type="component" value="Chromosome 1"/>
</dbReference>
<dbReference type="AlphaFoldDB" id="A0A0E0CAZ3"/>
<reference evidence="1" key="1">
    <citation type="submission" date="2015-04" db="UniProtKB">
        <authorList>
            <consortium name="EnsemblPlants"/>
        </authorList>
    </citation>
    <scope>IDENTIFICATION</scope>
</reference>
<keyword evidence="2" id="KW-1185">Reference proteome</keyword>
<dbReference type="Gramene" id="OMERI01G35890.1">
    <property type="protein sequence ID" value="OMERI01G35890.1"/>
    <property type="gene ID" value="OMERI01G35890"/>
</dbReference>
<dbReference type="STRING" id="40149.A0A0E0CAZ3"/>
<evidence type="ECO:0000313" key="2">
    <source>
        <dbReference type="Proteomes" id="UP000008021"/>
    </source>
</evidence>
<dbReference type="EnsemblPlants" id="OMERI01G35890.1">
    <property type="protein sequence ID" value="OMERI01G35890.1"/>
    <property type="gene ID" value="OMERI01G35890"/>
</dbReference>
<dbReference type="HOGENOM" id="CLU_191763_0_0_1"/>
<evidence type="ECO:0000313" key="1">
    <source>
        <dbReference type="EnsemblPlants" id="OMERI01G35890.1"/>
    </source>
</evidence>
<sequence>MKTPWTFPSRALKTTTTRLTQRTAIMSESDIFSSPWRSRRTSTKSPKTPLIFVVVLAALLLWLSPGGPAWALSHCRGTTTPPPGCP</sequence>
<organism evidence="1">
    <name type="scientific">Oryza meridionalis</name>
    <dbReference type="NCBI Taxonomy" id="40149"/>
    <lineage>
        <taxon>Eukaryota</taxon>
        <taxon>Viridiplantae</taxon>
        <taxon>Streptophyta</taxon>
        <taxon>Embryophyta</taxon>
        <taxon>Tracheophyta</taxon>
        <taxon>Spermatophyta</taxon>
        <taxon>Magnoliopsida</taxon>
        <taxon>Liliopsida</taxon>
        <taxon>Poales</taxon>
        <taxon>Poaceae</taxon>
        <taxon>BOP clade</taxon>
        <taxon>Oryzoideae</taxon>
        <taxon>Oryzeae</taxon>
        <taxon>Oryzinae</taxon>
        <taxon>Oryza</taxon>
    </lineage>
</organism>